<proteinExistence type="predicted"/>
<dbReference type="RefSeq" id="WP_072411340.1">
    <property type="nucleotide sequence ID" value="NZ_FPKW01000013.1"/>
</dbReference>
<evidence type="ECO:0000313" key="1">
    <source>
        <dbReference type="EMBL" id="SFZ95900.1"/>
    </source>
</evidence>
<organism evidence="1 2">
    <name type="scientific">Chryseobacterium limigenitum</name>
    <dbReference type="NCBI Taxonomy" id="1612149"/>
    <lineage>
        <taxon>Bacteria</taxon>
        <taxon>Pseudomonadati</taxon>
        <taxon>Bacteroidota</taxon>
        <taxon>Flavobacteriia</taxon>
        <taxon>Flavobacteriales</taxon>
        <taxon>Weeksellaceae</taxon>
        <taxon>Chryseobacterium group</taxon>
        <taxon>Chryseobacterium</taxon>
    </lineage>
</organism>
<accession>A0A1K2ITY2</accession>
<name>A0A1K2ITY2_9FLAO</name>
<keyword evidence="2" id="KW-1185">Reference proteome</keyword>
<dbReference type="NCBIfam" id="TIGR04193">
    <property type="entry name" value="SPASM_w_grasp"/>
    <property type="match status" value="1"/>
</dbReference>
<dbReference type="Proteomes" id="UP000182034">
    <property type="component" value="Unassembled WGS sequence"/>
</dbReference>
<dbReference type="OrthoDB" id="1073749at2"/>
<protein>
    <submittedName>
        <fullName evidence="1">SPASM domain peptide maturase, grasp-with-spasm system</fullName>
    </submittedName>
</protein>
<dbReference type="AlphaFoldDB" id="A0A1K2ITY2"/>
<sequence length="340" mass="39960">MNSFFNLYANCIPVQGNQESIIVDLQNNEYINIPNLFFEVLKKNRNKTVNETKKFFNDDLNKGIDHYFKYLNKIDYGFFLDNIESFPDLDLNWYSPLRVNNAILEINENCNYDFNSAIKELSSLGCSSLQIRINKSGVNGIILEILEATRMSRIRSVEIFLPEHLFEDSFSKYLDDIENRILTLLIHSVNDEELKKETYKNSKLFKQKQLVFTSKSINSSTADVIKKENFITNMTFFSEAQKFNVGLNRKVCIDNEGNFKNFLTHKSTHGNFKNKSITKLIDDPDFTRKWFVSNDDIEICKDCQFRYICMDNSELEFSNSSWKKLNQCPFDPYTNEWKIE</sequence>
<dbReference type="InterPro" id="IPR026497">
    <property type="entry name" value="GRASP-with-SPASM"/>
</dbReference>
<reference evidence="2" key="1">
    <citation type="submission" date="2016-10" db="EMBL/GenBank/DDBJ databases">
        <authorList>
            <person name="Varghese N."/>
            <person name="Submissions S."/>
        </authorList>
    </citation>
    <scope>NUCLEOTIDE SEQUENCE [LARGE SCALE GENOMIC DNA]</scope>
    <source>
        <strain evidence="2">SUR2</strain>
    </source>
</reference>
<gene>
    <name evidence="1" type="ORF">SAMN05216324_113109</name>
</gene>
<evidence type="ECO:0000313" key="2">
    <source>
        <dbReference type="Proteomes" id="UP000182034"/>
    </source>
</evidence>
<dbReference type="STRING" id="1612149.SAMN05216324_113109"/>
<dbReference type="EMBL" id="FPKW01000013">
    <property type="protein sequence ID" value="SFZ95900.1"/>
    <property type="molecule type" value="Genomic_DNA"/>
</dbReference>